<feature type="transmembrane region" description="Helical" evidence="2">
    <location>
        <begin position="12"/>
        <end position="33"/>
    </location>
</feature>
<evidence type="ECO:0000313" key="5">
    <source>
        <dbReference type="Proteomes" id="UP000824089"/>
    </source>
</evidence>
<accession>A0A9D1LAJ3</accession>
<reference evidence="4" key="1">
    <citation type="submission" date="2020-10" db="EMBL/GenBank/DDBJ databases">
        <authorList>
            <person name="Gilroy R."/>
        </authorList>
    </citation>
    <scope>NUCLEOTIDE SEQUENCE</scope>
    <source>
        <strain evidence="4">CHK195-4489</strain>
    </source>
</reference>
<evidence type="ECO:0000259" key="3">
    <source>
        <dbReference type="Pfam" id="PF01551"/>
    </source>
</evidence>
<protein>
    <submittedName>
        <fullName evidence="4">M23 family metallopeptidase</fullName>
    </submittedName>
</protein>
<dbReference type="InterPro" id="IPR050570">
    <property type="entry name" value="Cell_wall_metabolism_enzyme"/>
</dbReference>
<proteinExistence type="predicted"/>
<feature type="compositionally biased region" description="Polar residues" evidence="1">
    <location>
        <begin position="57"/>
        <end position="74"/>
    </location>
</feature>
<dbReference type="SUPFAM" id="SSF51261">
    <property type="entry name" value="Duplicated hybrid motif"/>
    <property type="match status" value="1"/>
</dbReference>
<dbReference type="Proteomes" id="UP000824089">
    <property type="component" value="Unassembled WGS sequence"/>
</dbReference>
<sequence>MKDKILEFFKSKGYIFIALICLAAVIAAGVSIINLSNEEADEPVAAYRTPSGDRSDVSTPTKNPNGSNPQSTIASKPIDDNENNNNENNEEPGTISIVKPVEGELQTEFAAKKLVFNATLQEWRTHSGVDIAANVGTEIKAAANGKISAVKSDPRYGLTVVIDHDINEKTFTTIYCGLQSTADGLLPGNEVKSGDVIGTVGEDIFCEKAQGAHLHFELIENNIPLDPTEYWG</sequence>
<keyword evidence="2" id="KW-0812">Transmembrane</keyword>
<feature type="region of interest" description="Disordered" evidence="1">
    <location>
        <begin position="46"/>
        <end position="95"/>
    </location>
</feature>
<dbReference type="PANTHER" id="PTHR21666">
    <property type="entry name" value="PEPTIDASE-RELATED"/>
    <property type="match status" value="1"/>
</dbReference>
<dbReference type="InterPro" id="IPR011055">
    <property type="entry name" value="Dup_hybrid_motif"/>
</dbReference>
<feature type="domain" description="M23ase beta-sheet core" evidence="3">
    <location>
        <begin position="125"/>
        <end position="227"/>
    </location>
</feature>
<keyword evidence="2" id="KW-1133">Transmembrane helix</keyword>
<dbReference type="Gene3D" id="2.70.70.10">
    <property type="entry name" value="Glucose Permease (Domain IIA)"/>
    <property type="match status" value="1"/>
</dbReference>
<dbReference type="InterPro" id="IPR016047">
    <property type="entry name" value="M23ase_b-sheet_dom"/>
</dbReference>
<name>A0A9D1LAJ3_9CLOT</name>
<comment type="caution">
    <text evidence="4">The sequence shown here is derived from an EMBL/GenBank/DDBJ whole genome shotgun (WGS) entry which is preliminary data.</text>
</comment>
<dbReference type="Pfam" id="PF01551">
    <property type="entry name" value="Peptidase_M23"/>
    <property type="match status" value="1"/>
</dbReference>
<reference evidence="4" key="2">
    <citation type="journal article" date="2021" name="PeerJ">
        <title>Extensive microbial diversity within the chicken gut microbiome revealed by metagenomics and culture.</title>
        <authorList>
            <person name="Gilroy R."/>
            <person name="Ravi A."/>
            <person name="Getino M."/>
            <person name="Pursley I."/>
            <person name="Horton D.L."/>
            <person name="Alikhan N.F."/>
            <person name="Baker D."/>
            <person name="Gharbi K."/>
            <person name="Hall N."/>
            <person name="Watson M."/>
            <person name="Adriaenssens E.M."/>
            <person name="Foster-Nyarko E."/>
            <person name="Jarju S."/>
            <person name="Secka A."/>
            <person name="Antonio M."/>
            <person name="Oren A."/>
            <person name="Chaudhuri R.R."/>
            <person name="La Ragione R."/>
            <person name="Hildebrand F."/>
            <person name="Pallen M.J."/>
        </authorList>
    </citation>
    <scope>NUCLEOTIDE SEQUENCE</scope>
    <source>
        <strain evidence="4">CHK195-4489</strain>
    </source>
</reference>
<evidence type="ECO:0000256" key="1">
    <source>
        <dbReference type="SAM" id="MobiDB-lite"/>
    </source>
</evidence>
<gene>
    <name evidence="4" type="ORF">IAD50_03275</name>
</gene>
<dbReference type="EMBL" id="DVMM01000064">
    <property type="protein sequence ID" value="HIU29302.1"/>
    <property type="molecule type" value="Genomic_DNA"/>
</dbReference>
<evidence type="ECO:0000313" key="4">
    <source>
        <dbReference type="EMBL" id="HIU29302.1"/>
    </source>
</evidence>
<dbReference type="AlphaFoldDB" id="A0A9D1LAJ3"/>
<dbReference type="GO" id="GO:0004222">
    <property type="term" value="F:metalloendopeptidase activity"/>
    <property type="evidence" value="ECO:0007669"/>
    <property type="project" value="TreeGrafter"/>
</dbReference>
<dbReference type="PANTHER" id="PTHR21666:SF270">
    <property type="entry name" value="MUREIN HYDROLASE ACTIVATOR ENVC"/>
    <property type="match status" value="1"/>
</dbReference>
<dbReference type="CDD" id="cd12797">
    <property type="entry name" value="M23_peptidase"/>
    <property type="match status" value="1"/>
</dbReference>
<evidence type="ECO:0000256" key="2">
    <source>
        <dbReference type="SAM" id="Phobius"/>
    </source>
</evidence>
<organism evidence="4 5">
    <name type="scientific">Candidatus Egerieisoma faecipullorum</name>
    <dbReference type="NCBI Taxonomy" id="2840963"/>
    <lineage>
        <taxon>Bacteria</taxon>
        <taxon>Bacillati</taxon>
        <taxon>Bacillota</taxon>
        <taxon>Clostridia</taxon>
        <taxon>Eubacteriales</taxon>
        <taxon>Clostridiaceae</taxon>
        <taxon>Clostridiaceae incertae sedis</taxon>
        <taxon>Candidatus Egerieisoma</taxon>
    </lineage>
</organism>
<keyword evidence="2" id="KW-0472">Membrane</keyword>